<organism evidence="1 2">
    <name type="scientific">Anaerobutyricum soehngenii</name>
    <dbReference type="NCBI Taxonomy" id="105843"/>
    <lineage>
        <taxon>Bacteria</taxon>
        <taxon>Bacillati</taxon>
        <taxon>Bacillota</taxon>
        <taxon>Clostridia</taxon>
        <taxon>Lachnospirales</taxon>
        <taxon>Lachnospiraceae</taxon>
        <taxon>Anaerobutyricum</taxon>
    </lineage>
</organism>
<dbReference type="RefSeq" id="WP_154580622.1">
    <property type="nucleotide sequence ID" value="NZ_CAXYLQ010000009.1"/>
</dbReference>
<gene>
    <name evidence="1" type="ORF">FYJ25_04270</name>
</gene>
<sequence length="124" mass="14799">MTKQKIDKNYLDYIPVKNPDIEYEKNEKGIITVFIRWEGFFNKIAQKFFHRPKVSSIDLDDYGSFVWGIIDDKKDIYTLSKELDQKFPNMEKSLSRLIKFLEILKDHHLITYSEKKSNSNIKTC</sequence>
<evidence type="ECO:0000313" key="2">
    <source>
        <dbReference type="Proteomes" id="UP000433359"/>
    </source>
</evidence>
<reference evidence="1 2" key="1">
    <citation type="submission" date="2019-08" db="EMBL/GenBank/DDBJ databases">
        <title>In-depth cultivation of the pig gut microbiome towards novel bacterial diversity and tailored functional studies.</title>
        <authorList>
            <person name="Wylensek D."/>
            <person name="Hitch T.C.A."/>
            <person name="Clavel T."/>
        </authorList>
    </citation>
    <scope>NUCLEOTIDE SEQUENCE [LARGE SCALE GENOMIC DNA]</scope>
    <source>
        <strain evidence="1 2">BSM-383-APC-4H</strain>
    </source>
</reference>
<name>A0A6N7Y9F8_9FIRM</name>
<protein>
    <submittedName>
        <fullName evidence="1">PqqD family protein</fullName>
    </submittedName>
</protein>
<dbReference type="AlphaFoldDB" id="A0A6N7Y9F8"/>
<dbReference type="EMBL" id="VULP01000005">
    <property type="protein sequence ID" value="MSU81597.1"/>
    <property type="molecule type" value="Genomic_DNA"/>
</dbReference>
<evidence type="ECO:0000313" key="1">
    <source>
        <dbReference type="EMBL" id="MSU81597.1"/>
    </source>
</evidence>
<accession>A0A6N7Y9F8</accession>
<proteinExistence type="predicted"/>
<comment type="caution">
    <text evidence="1">The sequence shown here is derived from an EMBL/GenBank/DDBJ whole genome shotgun (WGS) entry which is preliminary data.</text>
</comment>
<dbReference type="Proteomes" id="UP000433359">
    <property type="component" value="Unassembled WGS sequence"/>
</dbReference>